<keyword evidence="7" id="KW-1185">Reference proteome</keyword>
<sequence length="782" mass="85595">MLPISSLSNSPTMATAAGASIFTTKRWLSDALLTTPSALMFPILSRSLAIESAPLRAFSERWRPALGISAAVVQRKAAVTFGVEEGVADETAEEGEGQAVDGGSPVESGKTKLYFGNLPYSVDSSQLADIVQDYGVAELIEVLYDRNTGKSRGFAFVTMSSIEDCNKVIENLDGTAYMGRLLRVNFSDKPKPKGLLYPDSEYELYVSNLSWSVTSESLAQAFQEYGNVVGARVIYDDETGKSRGYGFVSYSTKSEMETALEACNELELEGRVIRVSLAQGKQAQGSKILIVGPVLVSSRFLGFKGFDQMGTPFHIPVTAAQVGTYFVGQYYQVLQQQPDFVHQFYSDASTMLRVDGHFRESATAMLQIHALVMSLSYTGVEIKTAHSLESWNGGVLVMVSGSVQMKNFNQMRKFVQTFFLAPQEKGYFVLNDIFHFVDEEPVHHYPAVLLSQSNLDSTLNAPTTAPETVPNYSLNGAIQAPREFATPVVKENGHVDNRKFVEQQLQQVPEPKNIIEESTAVVNSIHQNAPTVSPDPSPVSVEEHAEEPQKQTYASILRVAKGQDAPASIAASQYPVSKSTPSASEKNYTPPSTAQQLTTALQNNSEREQTGGEFPSVDDEGEIKSVYVRNLPSTVSASEVEEEFKHFGKLSSDGVVIRSRKDVGFCYAFVKFEDVTGVQNAIKAGTAQVAGRQVYIEERRANSNVPHQGGRRGGRGRGSYHTESSKGHHSSSRSYNTGVRDGSDHEYIRPRGNGFYRSTTRQDKVNHSHQISRNGESPSESS</sequence>
<protein>
    <submittedName>
        <fullName evidence="6">Nuclear transport factor 2</fullName>
    </submittedName>
</protein>
<feature type="region of interest" description="Disordered" evidence="3">
    <location>
        <begin position="698"/>
        <end position="782"/>
    </location>
</feature>
<dbReference type="AlphaFoldDB" id="A0AAV6NIF1"/>
<dbReference type="GO" id="GO:0003729">
    <property type="term" value="F:mRNA binding"/>
    <property type="evidence" value="ECO:0007669"/>
    <property type="project" value="TreeGrafter"/>
</dbReference>
<gene>
    <name evidence="6" type="primary">NTF2</name>
    <name evidence="6" type="ORF">SDJN03_10512</name>
</gene>
<dbReference type="PANTHER" id="PTHR10693:SF58">
    <property type="entry name" value="OS02G0131700 PROTEIN"/>
    <property type="match status" value="1"/>
</dbReference>
<dbReference type="PANTHER" id="PTHR10693">
    <property type="entry name" value="RAS GTPASE-ACTIVATING PROTEIN-BINDING PROTEIN"/>
    <property type="match status" value="1"/>
</dbReference>
<feature type="region of interest" description="Disordered" evidence="3">
    <location>
        <begin position="527"/>
        <end position="550"/>
    </location>
</feature>
<organism evidence="6 7">
    <name type="scientific">Cucurbita argyrosperma subsp. sororia</name>
    <dbReference type="NCBI Taxonomy" id="37648"/>
    <lineage>
        <taxon>Eukaryota</taxon>
        <taxon>Viridiplantae</taxon>
        <taxon>Streptophyta</taxon>
        <taxon>Embryophyta</taxon>
        <taxon>Tracheophyta</taxon>
        <taxon>Spermatophyta</taxon>
        <taxon>Magnoliopsida</taxon>
        <taxon>eudicotyledons</taxon>
        <taxon>Gunneridae</taxon>
        <taxon>Pentapetalae</taxon>
        <taxon>rosids</taxon>
        <taxon>fabids</taxon>
        <taxon>Cucurbitales</taxon>
        <taxon>Cucurbitaceae</taxon>
        <taxon>Cucurbiteae</taxon>
        <taxon>Cucurbita</taxon>
    </lineage>
</organism>
<feature type="domain" description="RRM" evidence="4">
    <location>
        <begin position="624"/>
        <end position="701"/>
    </location>
</feature>
<feature type="region of interest" description="Disordered" evidence="3">
    <location>
        <begin position="567"/>
        <end position="595"/>
    </location>
</feature>
<keyword evidence="1 2" id="KW-0694">RNA-binding</keyword>
<dbReference type="EMBL" id="JAGKQH010000006">
    <property type="protein sequence ID" value="KAG6597332.1"/>
    <property type="molecule type" value="Genomic_DNA"/>
</dbReference>
<dbReference type="InterPro" id="IPR048289">
    <property type="entry name" value="RRM2_NsCP33-like"/>
</dbReference>
<dbReference type="Pfam" id="PF00076">
    <property type="entry name" value="RRM_1"/>
    <property type="match status" value="3"/>
</dbReference>
<dbReference type="GO" id="GO:0005829">
    <property type="term" value="C:cytosol"/>
    <property type="evidence" value="ECO:0007669"/>
    <property type="project" value="TreeGrafter"/>
</dbReference>
<proteinExistence type="predicted"/>
<evidence type="ECO:0000313" key="7">
    <source>
        <dbReference type="Proteomes" id="UP000685013"/>
    </source>
</evidence>
<evidence type="ECO:0000259" key="5">
    <source>
        <dbReference type="PROSITE" id="PS50177"/>
    </source>
</evidence>
<dbReference type="PROSITE" id="PS50177">
    <property type="entry name" value="NTF2_DOMAIN"/>
    <property type="match status" value="1"/>
</dbReference>
<evidence type="ECO:0000256" key="2">
    <source>
        <dbReference type="PROSITE-ProRule" id="PRU00176"/>
    </source>
</evidence>
<dbReference type="InterPro" id="IPR002075">
    <property type="entry name" value="NTF2_dom"/>
</dbReference>
<dbReference type="FunFam" id="3.30.70.330:FF:000361">
    <property type="entry name" value="28 kDa ribonucleoprotein, chloroplastic"/>
    <property type="match status" value="1"/>
</dbReference>
<dbReference type="FunFam" id="3.10.450.50:FF:000003">
    <property type="entry name" value="Nuclear transport factor 2 family protein"/>
    <property type="match status" value="1"/>
</dbReference>
<feature type="domain" description="NTF2" evidence="5">
    <location>
        <begin position="322"/>
        <end position="436"/>
    </location>
</feature>
<dbReference type="InterPro" id="IPR000504">
    <property type="entry name" value="RRM_dom"/>
</dbReference>
<evidence type="ECO:0000256" key="3">
    <source>
        <dbReference type="SAM" id="MobiDB-lite"/>
    </source>
</evidence>
<dbReference type="CDD" id="cd21608">
    <property type="entry name" value="RRM2_NsCP33_like"/>
    <property type="match status" value="1"/>
</dbReference>
<accession>A0AAV6NIF1</accession>
<feature type="compositionally biased region" description="Polar residues" evidence="3">
    <location>
        <begin position="768"/>
        <end position="782"/>
    </location>
</feature>
<dbReference type="CDD" id="cd00590">
    <property type="entry name" value="RRM_SF"/>
    <property type="match status" value="1"/>
</dbReference>
<dbReference type="CDD" id="cd00780">
    <property type="entry name" value="NTF2"/>
    <property type="match status" value="1"/>
</dbReference>
<name>A0AAV6NIF1_9ROSI</name>
<dbReference type="Pfam" id="PF02136">
    <property type="entry name" value="NTF2"/>
    <property type="match status" value="1"/>
</dbReference>
<dbReference type="Proteomes" id="UP000685013">
    <property type="component" value="Chromosome 6"/>
</dbReference>
<evidence type="ECO:0000259" key="4">
    <source>
        <dbReference type="PROSITE" id="PS50102"/>
    </source>
</evidence>
<feature type="region of interest" description="Disordered" evidence="3">
    <location>
        <begin position="602"/>
        <end position="621"/>
    </location>
</feature>
<dbReference type="InterPro" id="IPR018222">
    <property type="entry name" value="Nuclear_transport_factor_2_euk"/>
</dbReference>
<evidence type="ECO:0000313" key="6">
    <source>
        <dbReference type="EMBL" id="KAG6597332.1"/>
    </source>
</evidence>
<feature type="domain" description="RRM" evidence="4">
    <location>
        <begin position="111"/>
        <end position="189"/>
    </location>
</feature>
<feature type="domain" description="RRM" evidence="4">
    <location>
        <begin position="202"/>
        <end position="280"/>
    </location>
</feature>
<reference evidence="6 7" key="1">
    <citation type="journal article" date="2021" name="Hortic Res">
        <title>The domestication of Cucurbita argyrosperma as revealed by the genome of its wild relative.</title>
        <authorList>
            <person name="Barrera-Redondo J."/>
            <person name="Sanchez-de la Vega G."/>
            <person name="Aguirre-Liguori J.A."/>
            <person name="Castellanos-Morales G."/>
            <person name="Gutierrez-Guerrero Y.T."/>
            <person name="Aguirre-Dugua X."/>
            <person name="Aguirre-Planter E."/>
            <person name="Tenaillon M.I."/>
            <person name="Lira-Saade R."/>
            <person name="Eguiarte L.E."/>
        </authorList>
    </citation>
    <scope>NUCLEOTIDE SEQUENCE [LARGE SCALE GENOMIC DNA]</scope>
    <source>
        <strain evidence="6">JBR-2021</strain>
    </source>
</reference>
<comment type="caution">
    <text evidence="6">The sequence shown here is derived from an EMBL/GenBank/DDBJ whole genome shotgun (WGS) entry which is preliminary data.</text>
</comment>
<dbReference type="InterPro" id="IPR039539">
    <property type="entry name" value="Ras_GTPase_bind_prot"/>
</dbReference>
<dbReference type="SMART" id="SM00360">
    <property type="entry name" value="RRM"/>
    <property type="match status" value="3"/>
</dbReference>
<dbReference type="GO" id="GO:1990904">
    <property type="term" value="C:ribonucleoprotein complex"/>
    <property type="evidence" value="ECO:0007669"/>
    <property type="project" value="TreeGrafter"/>
</dbReference>
<dbReference type="PROSITE" id="PS50102">
    <property type="entry name" value="RRM"/>
    <property type="match status" value="3"/>
</dbReference>
<feature type="compositionally biased region" description="Polar residues" evidence="3">
    <location>
        <begin position="570"/>
        <end position="595"/>
    </location>
</feature>
<feature type="non-terminal residue" evidence="6">
    <location>
        <position position="1"/>
    </location>
</feature>
<evidence type="ECO:0000256" key="1">
    <source>
        <dbReference type="ARBA" id="ARBA00022884"/>
    </source>
</evidence>